<dbReference type="PANTHER" id="PTHR45784">
    <property type="entry name" value="C-TYPE LECTIN DOMAIN FAMILY 20 MEMBER A-RELATED"/>
    <property type="match status" value="1"/>
</dbReference>
<evidence type="ECO:0000313" key="4">
    <source>
        <dbReference type="Proteomes" id="UP000503349"/>
    </source>
</evidence>
<gene>
    <name evidence="3" type="ORF">EXN66_Car002608</name>
</gene>
<dbReference type="InterPro" id="IPR018378">
    <property type="entry name" value="C-type_lectin_CS"/>
</dbReference>
<organism evidence="3 4">
    <name type="scientific">Channa argus</name>
    <name type="common">Northern snakehead</name>
    <name type="synonym">Ophicephalus argus</name>
    <dbReference type="NCBI Taxonomy" id="215402"/>
    <lineage>
        <taxon>Eukaryota</taxon>
        <taxon>Metazoa</taxon>
        <taxon>Chordata</taxon>
        <taxon>Craniata</taxon>
        <taxon>Vertebrata</taxon>
        <taxon>Euteleostomi</taxon>
        <taxon>Actinopterygii</taxon>
        <taxon>Neopterygii</taxon>
        <taxon>Teleostei</taxon>
        <taxon>Neoteleostei</taxon>
        <taxon>Acanthomorphata</taxon>
        <taxon>Anabantaria</taxon>
        <taxon>Anabantiformes</taxon>
        <taxon>Channoidei</taxon>
        <taxon>Channidae</taxon>
        <taxon>Channa</taxon>
    </lineage>
</organism>
<evidence type="ECO:0000256" key="1">
    <source>
        <dbReference type="ARBA" id="ARBA00023157"/>
    </source>
</evidence>
<dbReference type="InterPro" id="IPR001304">
    <property type="entry name" value="C-type_lectin-like"/>
</dbReference>
<feature type="domain" description="C-type lectin" evidence="2">
    <location>
        <begin position="122"/>
        <end position="238"/>
    </location>
</feature>
<sequence length="240" mass="27256">MDHSWNQRFSGLRLSPRLKLAIGVLLAAVTAAVDTSLKVLMTYSTGTKLVQSPCHWKAYCWIGLQREQSGSNVWKWSNGETSNFTNWNVNQPDDYDGDENCAIMGSFFWSDVPCGYSNAFLCYDEPILVQESKTWEEALEHCRNLSGSFTRNDHFYDLLHPGYRGFNLTSRKVILDAQTQEVWIGLRFLAGNWLWMDGNPLSEQLPACPAAGKFCGTMSKTGELHISNCLEKMNFICTRR</sequence>
<accession>A0A6G1PA75</accession>
<proteinExistence type="predicted"/>
<dbReference type="EMBL" id="CM015713">
    <property type="protein sequence ID" value="KAF3686936.1"/>
    <property type="molecule type" value="Genomic_DNA"/>
</dbReference>
<dbReference type="Gene3D" id="3.10.100.10">
    <property type="entry name" value="Mannose-Binding Protein A, subunit A"/>
    <property type="match status" value="2"/>
</dbReference>
<dbReference type="PROSITE" id="PS00615">
    <property type="entry name" value="C_TYPE_LECTIN_1"/>
    <property type="match status" value="1"/>
</dbReference>
<dbReference type="PANTHER" id="PTHR45784:SF8">
    <property type="entry name" value="C-TYPE MANNOSE RECEPTOR 2-RELATED"/>
    <property type="match status" value="1"/>
</dbReference>
<dbReference type="SUPFAM" id="SSF56436">
    <property type="entry name" value="C-type lectin-like"/>
    <property type="match status" value="2"/>
</dbReference>
<evidence type="ECO:0000259" key="2">
    <source>
        <dbReference type="PROSITE" id="PS50041"/>
    </source>
</evidence>
<dbReference type="InterPro" id="IPR016187">
    <property type="entry name" value="CTDL_fold"/>
</dbReference>
<feature type="domain" description="C-type lectin" evidence="2">
    <location>
        <begin position="61"/>
        <end position="123"/>
    </location>
</feature>
<keyword evidence="4" id="KW-1185">Reference proteome</keyword>
<reference evidence="4" key="2">
    <citation type="submission" date="2019-02" db="EMBL/GenBank/DDBJ databases">
        <title>Opniocepnalus argus Var Kimnra genome.</title>
        <authorList>
            <person name="Zhou C."/>
            <person name="Xiao S."/>
        </authorList>
    </citation>
    <scope>NUCLEOTIDE SEQUENCE [LARGE SCALE GENOMIC DNA]</scope>
</reference>
<dbReference type="AlphaFoldDB" id="A0A6G1PA75"/>
<reference evidence="3 4" key="1">
    <citation type="submission" date="2019-02" db="EMBL/GenBank/DDBJ databases">
        <title>Opniocepnalus argus genome.</title>
        <authorList>
            <person name="Zhou C."/>
            <person name="Xiao S."/>
        </authorList>
    </citation>
    <scope>NUCLEOTIDE SEQUENCE [LARGE SCALE GENOMIC DNA]</scope>
    <source>
        <strain evidence="3">OARG1902GOOAL</strain>
        <tissue evidence="3">Muscle</tissue>
    </source>
</reference>
<evidence type="ECO:0000313" key="3">
    <source>
        <dbReference type="EMBL" id="KAF3686936.1"/>
    </source>
</evidence>
<dbReference type="Pfam" id="PF00059">
    <property type="entry name" value="Lectin_C"/>
    <property type="match status" value="2"/>
</dbReference>
<dbReference type="InterPro" id="IPR016186">
    <property type="entry name" value="C-type_lectin-like/link_sf"/>
</dbReference>
<protein>
    <submittedName>
        <fullName evidence="3">Aggrecan core protein Cartilage-specific proteoglycan core protein</fullName>
    </submittedName>
</protein>
<dbReference type="CDD" id="cd00037">
    <property type="entry name" value="CLECT"/>
    <property type="match status" value="1"/>
</dbReference>
<dbReference type="Proteomes" id="UP000503349">
    <property type="component" value="Chromosome 2"/>
</dbReference>
<name>A0A6G1PA75_CHAAH</name>
<keyword evidence="1" id="KW-1015">Disulfide bond</keyword>
<dbReference type="PROSITE" id="PS50041">
    <property type="entry name" value="C_TYPE_LECTIN_2"/>
    <property type="match status" value="2"/>
</dbReference>